<proteinExistence type="predicted"/>
<dbReference type="Pfam" id="PF13571">
    <property type="entry name" value="DUF4133"/>
    <property type="match status" value="1"/>
</dbReference>
<sequence length="107" mass="11913">MNELPINKGINKPIEFKGLKAQYIGYLAVGLIVLLILFAILYVLGVQVLVCVGIAFGLGTALFVQVFRLSHRYGEHGLMKATAHRQVPETLVFRSRQVFLNLKSNNT</sequence>
<evidence type="ECO:0008006" key="4">
    <source>
        <dbReference type="Google" id="ProtNLM"/>
    </source>
</evidence>
<keyword evidence="1" id="KW-0472">Membrane</keyword>
<evidence type="ECO:0000256" key="1">
    <source>
        <dbReference type="SAM" id="Phobius"/>
    </source>
</evidence>
<dbReference type="EMBL" id="LRPB01000049">
    <property type="protein sequence ID" value="KYG79328.1"/>
    <property type="molecule type" value="Genomic_DNA"/>
</dbReference>
<accession>A0A150XKR1</accession>
<evidence type="ECO:0000313" key="3">
    <source>
        <dbReference type="Proteomes" id="UP000075663"/>
    </source>
</evidence>
<dbReference type="InterPro" id="IPR025407">
    <property type="entry name" value="DUF4133"/>
</dbReference>
<reference evidence="2 3" key="1">
    <citation type="submission" date="2016-01" db="EMBL/GenBank/DDBJ databases">
        <title>Genome sequencing of Roseivirga seohaensis SW-152.</title>
        <authorList>
            <person name="Selvaratnam C."/>
            <person name="Thevarajoo S."/>
            <person name="Goh K.M."/>
            <person name="Ee R."/>
            <person name="Chan K.-G."/>
            <person name="Chong C.S."/>
        </authorList>
    </citation>
    <scope>NUCLEOTIDE SEQUENCE [LARGE SCALE GENOMIC DNA]</scope>
    <source>
        <strain evidence="2 3">SW-152</strain>
    </source>
</reference>
<dbReference type="STRING" id="1914963.AWW67_13215"/>
<keyword evidence="1" id="KW-1133">Transmembrane helix</keyword>
<organism evidence="2 3">
    <name type="scientific">Roseivirga seohaensis</name>
    <dbReference type="NCBI Taxonomy" id="1914963"/>
    <lineage>
        <taxon>Bacteria</taxon>
        <taxon>Pseudomonadati</taxon>
        <taxon>Bacteroidota</taxon>
        <taxon>Cytophagia</taxon>
        <taxon>Cytophagales</taxon>
        <taxon>Roseivirgaceae</taxon>
        <taxon>Roseivirga</taxon>
    </lineage>
</organism>
<name>A0A150XKR1_9BACT</name>
<keyword evidence="1" id="KW-0812">Transmembrane</keyword>
<feature type="transmembrane region" description="Helical" evidence="1">
    <location>
        <begin position="21"/>
        <end position="41"/>
    </location>
</feature>
<protein>
    <recommendedName>
        <fullName evidence="4">Conjugal transfer protein TraF</fullName>
    </recommendedName>
</protein>
<gene>
    <name evidence="2" type="ORF">AWW67_13215</name>
</gene>
<dbReference type="RefSeq" id="WP_062303445.1">
    <property type="nucleotide sequence ID" value="NZ_LRPB01000049.1"/>
</dbReference>
<dbReference type="AlphaFoldDB" id="A0A150XKR1"/>
<dbReference type="Proteomes" id="UP000075663">
    <property type="component" value="Unassembled WGS sequence"/>
</dbReference>
<evidence type="ECO:0000313" key="2">
    <source>
        <dbReference type="EMBL" id="KYG79328.1"/>
    </source>
</evidence>
<comment type="caution">
    <text evidence="2">The sequence shown here is derived from an EMBL/GenBank/DDBJ whole genome shotgun (WGS) entry which is preliminary data.</text>
</comment>
<feature type="transmembrane region" description="Helical" evidence="1">
    <location>
        <begin position="47"/>
        <end position="70"/>
    </location>
</feature>